<evidence type="ECO:0000256" key="9">
    <source>
        <dbReference type="ARBA" id="ARBA00035011"/>
    </source>
</evidence>
<evidence type="ECO:0000256" key="3">
    <source>
        <dbReference type="ARBA" id="ARBA00022622"/>
    </source>
</evidence>
<evidence type="ECO:0000256" key="1">
    <source>
        <dbReference type="ARBA" id="ARBA00004609"/>
    </source>
</evidence>
<evidence type="ECO:0000256" key="2">
    <source>
        <dbReference type="ARBA" id="ARBA00022475"/>
    </source>
</evidence>
<comment type="caution">
    <text evidence="13">The sequence shown here is derived from an EMBL/GenBank/DDBJ whole genome shotgun (WGS) entry which is preliminary data.</text>
</comment>
<keyword evidence="6" id="KW-1015">Disulfide bond</keyword>
<dbReference type="PANTHER" id="PTHR33021:SF253">
    <property type="entry name" value="EARLY NODULIN-LIKE PROTEIN 9"/>
    <property type="match status" value="1"/>
</dbReference>
<dbReference type="GO" id="GO:0009055">
    <property type="term" value="F:electron transfer activity"/>
    <property type="evidence" value="ECO:0007669"/>
    <property type="project" value="InterPro"/>
</dbReference>
<evidence type="ECO:0000256" key="7">
    <source>
        <dbReference type="ARBA" id="ARBA00023180"/>
    </source>
</evidence>
<dbReference type="STRING" id="429701.A0A2G9IA36"/>
<feature type="domain" description="Phytocyanin" evidence="12">
    <location>
        <begin position="32"/>
        <end position="136"/>
    </location>
</feature>
<dbReference type="Proteomes" id="UP000231279">
    <property type="component" value="Unassembled WGS sequence"/>
</dbReference>
<evidence type="ECO:0000256" key="5">
    <source>
        <dbReference type="ARBA" id="ARBA00023136"/>
    </source>
</evidence>
<protein>
    <recommendedName>
        <fullName evidence="12">Phytocyanin domain-containing protein</fullName>
    </recommendedName>
</protein>
<evidence type="ECO:0000256" key="11">
    <source>
        <dbReference type="SAM" id="SignalP"/>
    </source>
</evidence>
<dbReference type="Pfam" id="PF02298">
    <property type="entry name" value="Cu_bind_like"/>
    <property type="match status" value="1"/>
</dbReference>
<dbReference type="PANTHER" id="PTHR33021">
    <property type="entry name" value="BLUE COPPER PROTEIN"/>
    <property type="match status" value="1"/>
</dbReference>
<dbReference type="AlphaFoldDB" id="A0A2G9IA36"/>
<keyword evidence="5" id="KW-0472">Membrane</keyword>
<feature type="region of interest" description="Disordered" evidence="10">
    <location>
        <begin position="141"/>
        <end position="208"/>
    </location>
</feature>
<feature type="chain" id="PRO_5013614350" description="Phytocyanin domain-containing protein" evidence="11">
    <location>
        <begin position="32"/>
        <end position="232"/>
    </location>
</feature>
<feature type="compositionally biased region" description="Pro residues" evidence="10">
    <location>
        <begin position="195"/>
        <end position="206"/>
    </location>
</feature>
<dbReference type="EMBL" id="NKXS01000070">
    <property type="protein sequence ID" value="PIN26616.1"/>
    <property type="molecule type" value="Genomic_DNA"/>
</dbReference>
<comment type="subcellular location">
    <subcellularLocation>
        <location evidence="1">Cell membrane</location>
        <topology evidence="1">Lipid-anchor</topology>
        <topology evidence="1">GPI-anchor</topology>
    </subcellularLocation>
</comment>
<keyword evidence="2" id="KW-1003">Cell membrane</keyword>
<evidence type="ECO:0000256" key="4">
    <source>
        <dbReference type="ARBA" id="ARBA00022729"/>
    </source>
</evidence>
<dbReference type="OrthoDB" id="691587at2759"/>
<evidence type="ECO:0000256" key="8">
    <source>
        <dbReference type="ARBA" id="ARBA00023288"/>
    </source>
</evidence>
<keyword evidence="4 11" id="KW-0732">Signal</keyword>
<dbReference type="InterPro" id="IPR041846">
    <property type="entry name" value="ENL_dom"/>
</dbReference>
<evidence type="ECO:0000256" key="10">
    <source>
        <dbReference type="SAM" id="MobiDB-lite"/>
    </source>
</evidence>
<dbReference type="GO" id="GO:0098552">
    <property type="term" value="C:side of membrane"/>
    <property type="evidence" value="ECO:0007669"/>
    <property type="project" value="UniProtKB-KW"/>
</dbReference>
<feature type="signal peptide" evidence="11">
    <location>
        <begin position="1"/>
        <end position="31"/>
    </location>
</feature>
<evidence type="ECO:0000256" key="6">
    <source>
        <dbReference type="ARBA" id="ARBA00023157"/>
    </source>
</evidence>
<dbReference type="InterPro" id="IPR039391">
    <property type="entry name" value="Phytocyanin-like"/>
</dbReference>
<feature type="compositionally biased region" description="Low complexity" evidence="10">
    <location>
        <begin position="147"/>
        <end position="170"/>
    </location>
</feature>
<evidence type="ECO:0000313" key="14">
    <source>
        <dbReference type="Proteomes" id="UP000231279"/>
    </source>
</evidence>
<dbReference type="GO" id="GO:0005886">
    <property type="term" value="C:plasma membrane"/>
    <property type="evidence" value="ECO:0007669"/>
    <property type="project" value="UniProtKB-SubCell"/>
</dbReference>
<comment type="similarity">
    <text evidence="9">Belongs to the early nodulin-like (ENODL) family.</text>
</comment>
<proteinExistence type="inferred from homology"/>
<dbReference type="FunFam" id="2.60.40.420:FF:000010">
    <property type="entry name" value="Early nodulin-like protein 1"/>
    <property type="match status" value="1"/>
</dbReference>
<evidence type="ECO:0000313" key="13">
    <source>
        <dbReference type="EMBL" id="PIN26616.1"/>
    </source>
</evidence>
<sequence>MASRMSRLNQEYSFLVLGLLSVLLVAQKSNGFEFRVGGSGGWNVPSDPNAAMYNQWAEKNRFQIGDTLLFVYPADQDSVLHVTKGDYNNCTTTSPLDKFTDGHTLFKLNQSGPHYFISGVVEHCHKNEKLLVVVMADRNHHNNSNQTASSPSPLPSVVLTPSPAPTGEVAPSPPPPPSEVPTPSPAPAGGEMNPTSPPSQASPPPHKNAATSAIIQNLDAAFVGLVLLILAI</sequence>
<keyword evidence="7" id="KW-0325">Glycoprotein</keyword>
<feature type="compositionally biased region" description="Pro residues" evidence="10">
    <location>
        <begin position="171"/>
        <end position="186"/>
    </location>
</feature>
<keyword evidence="14" id="KW-1185">Reference proteome</keyword>
<dbReference type="InterPro" id="IPR003245">
    <property type="entry name" value="Phytocyanin_dom"/>
</dbReference>
<name>A0A2G9IA36_9LAMI</name>
<dbReference type="SUPFAM" id="SSF49503">
    <property type="entry name" value="Cupredoxins"/>
    <property type="match status" value="1"/>
</dbReference>
<dbReference type="CDD" id="cd11019">
    <property type="entry name" value="OsENODL1_like"/>
    <property type="match status" value="1"/>
</dbReference>
<dbReference type="Gene3D" id="2.60.40.420">
    <property type="entry name" value="Cupredoxins - blue copper proteins"/>
    <property type="match status" value="1"/>
</dbReference>
<keyword evidence="3" id="KW-0336">GPI-anchor</keyword>
<reference evidence="14" key="1">
    <citation type="journal article" date="2018" name="Gigascience">
        <title>Genome assembly of the Pink Ipe (Handroanthus impetiginosus, Bignoniaceae), a highly valued, ecologically keystone Neotropical timber forest tree.</title>
        <authorList>
            <person name="Silva-Junior O.B."/>
            <person name="Grattapaglia D."/>
            <person name="Novaes E."/>
            <person name="Collevatti R.G."/>
        </authorList>
    </citation>
    <scope>NUCLEOTIDE SEQUENCE [LARGE SCALE GENOMIC DNA]</scope>
    <source>
        <strain evidence="14">cv. UFG-1</strain>
    </source>
</reference>
<evidence type="ECO:0000259" key="12">
    <source>
        <dbReference type="PROSITE" id="PS51485"/>
    </source>
</evidence>
<dbReference type="PROSITE" id="PS51485">
    <property type="entry name" value="PHYTOCYANIN"/>
    <property type="match status" value="1"/>
</dbReference>
<accession>A0A2G9IA36</accession>
<gene>
    <name evidence="13" type="ORF">CDL12_00627</name>
</gene>
<dbReference type="InterPro" id="IPR008972">
    <property type="entry name" value="Cupredoxin"/>
</dbReference>
<organism evidence="13 14">
    <name type="scientific">Handroanthus impetiginosus</name>
    <dbReference type="NCBI Taxonomy" id="429701"/>
    <lineage>
        <taxon>Eukaryota</taxon>
        <taxon>Viridiplantae</taxon>
        <taxon>Streptophyta</taxon>
        <taxon>Embryophyta</taxon>
        <taxon>Tracheophyta</taxon>
        <taxon>Spermatophyta</taxon>
        <taxon>Magnoliopsida</taxon>
        <taxon>eudicotyledons</taxon>
        <taxon>Gunneridae</taxon>
        <taxon>Pentapetalae</taxon>
        <taxon>asterids</taxon>
        <taxon>lamiids</taxon>
        <taxon>Lamiales</taxon>
        <taxon>Bignoniaceae</taxon>
        <taxon>Crescentiina</taxon>
        <taxon>Tabebuia alliance</taxon>
        <taxon>Handroanthus</taxon>
    </lineage>
</organism>
<keyword evidence="8" id="KW-0449">Lipoprotein</keyword>